<evidence type="ECO:0000313" key="1">
    <source>
        <dbReference type="EMBL" id="KRM40963.1"/>
    </source>
</evidence>
<proteinExistence type="predicted"/>
<accession>A0A0R1YNZ8</accession>
<gene>
    <name evidence="1" type="ORF">FC39_GL001607</name>
</gene>
<dbReference type="Pfam" id="PF13419">
    <property type="entry name" value="HAD_2"/>
    <property type="match status" value="1"/>
</dbReference>
<sequence length="217" mass="24712">MDTFETLIFVPEGTLLNEKLAERTALRQTLKYFNHDFGPAERLKYTDLSNNFKLLTSEQRIALLVQNFLPNEPTAESYFYEQLSKQNRLIKGSLDFLDTIKGKITLTLYGKENKADLLPRLKNAGIGDKFEALFFADDFSAKLPDKKIFTTIVQQLDCDPDTTLVVGATLSDEIQGAENANLKSLWIAPKREKIPITPHPTLHLSRLTDLLFYLNIE</sequence>
<protein>
    <recommendedName>
        <fullName evidence="3">HAD superfamily hydrolase</fullName>
    </recommendedName>
</protein>
<dbReference type="InterPro" id="IPR036412">
    <property type="entry name" value="HAD-like_sf"/>
</dbReference>
<dbReference type="Proteomes" id="UP000051223">
    <property type="component" value="Unassembled WGS sequence"/>
</dbReference>
<dbReference type="OrthoDB" id="2326817at2"/>
<dbReference type="RefSeq" id="WP_025080069.1">
    <property type="nucleotide sequence ID" value="NZ_AZGI01000005.1"/>
</dbReference>
<dbReference type="STRING" id="1423754.FC39_GL001607"/>
<reference evidence="1 2" key="1">
    <citation type="journal article" date="2015" name="Genome Announc.">
        <title>Expanding the biotechnology potential of lactobacilli through comparative genomics of 213 strains and associated genera.</title>
        <authorList>
            <person name="Sun Z."/>
            <person name="Harris H.M."/>
            <person name="McCann A."/>
            <person name="Guo C."/>
            <person name="Argimon S."/>
            <person name="Zhang W."/>
            <person name="Yang X."/>
            <person name="Jeffery I.B."/>
            <person name="Cooney J.C."/>
            <person name="Kagawa T.F."/>
            <person name="Liu W."/>
            <person name="Song Y."/>
            <person name="Salvetti E."/>
            <person name="Wrobel A."/>
            <person name="Rasinkangas P."/>
            <person name="Parkhill J."/>
            <person name="Rea M.C."/>
            <person name="O'Sullivan O."/>
            <person name="Ritari J."/>
            <person name="Douillard F.P."/>
            <person name="Paul Ross R."/>
            <person name="Yang R."/>
            <person name="Briner A.E."/>
            <person name="Felis G.E."/>
            <person name="de Vos W.M."/>
            <person name="Barrangou R."/>
            <person name="Klaenhammer T.R."/>
            <person name="Caufield P.W."/>
            <person name="Cui Y."/>
            <person name="Zhang H."/>
            <person name="O'Toole P.W."/>
        </authorList>
    </citation>
    <scope>NUCLEOTIDE SEQUENCE [LARGE SCALE GENOMIC DNA]</scope>
    <source>
        <strain evidence="1 2">DSM 5661</strain>
    </source>
</reference>
<dbReference type="Gene3D" id="1.10.150.520">
    <property type="match status" value="1"/>
</dbReference>
<comment type="caution">
    <text evidence="1">The sequence shown here is derived from an EMBL/GenBank/DDBJ whole genome shotgun (WGS) entry which is preliminary data.</text>
</comment>
<dbReference type="InterPro" id="IPR023214">
    <property type="entry name" value="HAD_sf"/>
</dbReference>
<organism evidence="1 2">
    <name type="scientific">Lactobacillus hamsteri DSM 5661 = JCM 6256</name>
    <dbReference type="NCBI Taxonomy" id="1423754"/>
    <lineage>
        <taxon>Bacteria</taxon>
        <taxon>Bacillati</taxon>
        <taxon>Bacillota</taxon>
        <taxon>Bacilli</taxon>
        <taxon>Lactobacillales</taxon>
        <taxon>Lactobacillaceae</taxon>
        <taxon>Lactobacillus</taxon>
    </lineage>
</organism>
<dbReference type="AlphaFoldDB" id="A0A0R1YNZ8"/>
<name>A0A0R1YNZ8_9LACO</name>
<dbReference type="InterPro" id="IPR041492">
    <property type="entry name" value="HAD_2"/>
</dbReference>
<dbReference type="eggNOG" id="COG0546">
    <property type="taxonomic scope" value="Bacteria"/>
</dbReference>
<dbReference type="PANTHER" id="PTHR47478">
    <property type="match status" value="1"/>
</dbReference>
<dbReference type="EMBL" id="AZGI01000005">
    <property type="protein sequence ID" value="KRM40963.1"/>
    <property type="molecule type" value="Genomic_DNA"/>
</dbReference>
<dbReference type="InterPro" id="IPR052550">
    <property type="entry name" value="Pyrimidine_5'-ntase_YjjG"/>
</dbReference>
<evidence type="ECO:0008006" key="3">
    <source>
        <dbReference type="Google" id="ProtNLM"/>
    </source>
</evidence>
<dbReference type="PATRIC" id="fig|1423754.3.peg.1652"/>
<dbReference type="SUPFAM" id="SSF56784">
    <property type="entry name" value="HAD-like"/>
    <property type="match status" value="1"/>
</dbReference>
<evidence type="ECO:0000313" key="2">
    <source>
        <dbReference type="Proteomes" id="UP000051223"/>
    </source>
</evidence>
<dbReference type="Gene3D" id="3.40.50.1000">
    <property type="entry name" value="HAD superfamily/HAD-like"/>
    <property type="match status" value="1"/>
</dbReference>
<dbReference type="PANTHER" id="PTHR47478:SF1">
    <property type="entry name" value="PYRIMIDINE 5'-NUCLEOTIDASE YJJG"/>
    <property type="match status" value="1"/>
</dbReference>
<keyword evidence="2" id="KW-1185">Reference proteome</keyword>